<accession>A0A1M6UG89</accession>
<evidence type="ECO:0000313" key="2">
    <source>
        <dbReference type="EMBL" id="SHK68285.1"/>
    </source>
</evidence>
<dbReference type="Proteomes" id="UP000184363">
    <property type="component" value="Unassembled WGS sequence"/>
</dbReference>
<dbReference type="SUPFAM" id="SSF50249">
    <property type="entry name" value="Nucleic acid-binding proteins"/>
    <property type="match status" value="1"/>
</dbReference>
<dbReference type="RefSeq" id="WP_084755004.1">
    <property type="nucleotide sequence ID" value="NZ_FRAP01000010.1"/>
</dbReference>
<dbReference type="InterPro" id="IPR012340">
    <property type="entry name" value="NA-bd_OB-fold"/>
</dbReference>
<proteinExistence type="predicted"/>
<evidence type="ECO:0000313" key="3">
    <source>
        <dbReference type="Proteomes" id="UP000184363"/>
    </source>
</evidence>
<protein>
    <recommendedName>
        <fullName evidence="1">ChsH2 C-terminal OB-fold domain-containing protein</fullName>
    </recommendedName>
</protein>
<dbReference type="PANTHER" id="PTHR34075">
    <property type="entry name" value="BLR3430 PROTEIN"/>
    <property type="match status" value="1"/>
</dbReference>
<dbReference type="Pfam" id="PF01796">
    <property type="entry name" value="OB_ChsH2_C"/>
    <property type="match status" value="1"/>
</dbReference>
<dbReference type="PANTHER" id="PTHR34075:SF5">
    <property type="entry name" value="BLR3430 PROTEIN"/>
    <property type="match status" value="1"/>
</dbReference>
<dbReference type="STRING" id="1848.SAMN05443637_11062"/>
<dbReference type="InterPro" id="IPR052513">
    <property type="entry name" value="Thioester_dehydratase-like"/>
</dbReference>
<name>A0A1M6UG89_PSETH</name>
<sequence length="142" mass="15302">MSLLEEATLPVPKAPVTPGLEPFWAALAEGELKLPFSRVTGELVWYPRAADARGPADLEWRTAPGRGVVYSVTVVRRPAGEYRDSGPYALAYVTLEEGVRVLTHVIGIPPEDVRIGMPVRAVVAEGADGAVLLRFRPVEEGA</sequence>
<gene>
    <name evidence="2" type="ORF">SAMN05443637_11062</name>
</gene>
<reference evidence="2 3" key="1">
    <citation type="submission" date="2016-11" db="EMBL/GenBank/DDBJ databases">
        <authorList>
            <person name="Jaros S."/>
            <person name="Januszkiewicz K."/>
            <person name="Wedrychowicz H."/>
        </authorList>
    </citation>
    <scope>NUCLEOTIDE SEQUENCE [LARGE SCALE GENOMIC DNA]</scope>
    <source>
        <strain evidence="2 3">DSM 43832</strain>
    </source>
</reference>
<organism evidence="2 3">
    <name type="scientific">Pseudonocardia thermophila</name>
    <dbReference type="NCBI Taxonomy" id="1848"/>
    <lineage>
        <taxon>Bacteria</taxon>
        <taxon>Bacillati</taxon>
        <taxon>Actinomycetota</taxon>
        <taxon>Actinomycetes</taxon>
        <taxon>Pseudonocardiales</taxon>
        <taxon>Pseudonocardiaceae</taxon>
        <taxon>Pseudonocardia</taxon>
    </lineage>
</organism>
<dbReference type="AlphaFoldDB" id="A0A1M6UG89"/>
<feature type="domain" description="ChsH2 C-terminal OB-fold" evidence="1">
    <location>
        <begin position="60"/>
        <end position="123"/>
    </location>
</feature>
<evidence type="ECO:0000259" key="1">
    <source>
        <dbReference type="Pfam" id="PF01796"/>
    </source>
</evidence>
<dbReference type="OrthoDB" id="4334176at2"/>
<keyword evidence="3" id="KW-1185">Reference proteome</keyword>
<dbReference type="EMBL" id="FRAP01000010">
    <property type="protein sequence ID" value="SHK68285.1"/>
    <property type="molecule type" value="Genomic_DNA"/>
</dbReference>
<dbReference type="InterPro" id="IPR002878">
    <property type="entry name" value="ChsH2_C"/>
</dbReference>